<dbReference type="InterPro" id="IPR007527">
    <property type="entry name" value="Znf_SWIM"/>
</dbReference>
<feature type="domain" description="SWIM-type" evidence="6">
    <location>
        <begin position="448"/>
        <end position="485"/>
    </location>
</feature>
<reference evidence="8" key="1">
    <citation type="journal article" date="2011" name="Proc. Natl. Acad. Sci. U.S.A.">
        <title>Obligate biotrophy features unraveled by the genomic analysis of rust fungi.</title>
        <authorList>
            <person name="Duplessis S."/>
            <person name="Cuomo C.A."/>
            <person name="Lin Y.-C."/>
            <person name="Aerts A."/>
            <person name="Tisserant E."/>
            <person name="Veneault-Fourrey C."/>
            <person name="Joly D.L."/>
            <person name="Hacquard S."/>
            <person name="Amselem J."/>
            <person name="Cantarel B.L."/>
            <person name="Chiu R."/>
            <person name="Coutinho P.M."/>
            <person name="Feau N."/>
            <person name="Field M."/>
            <person name="Frey P."/>
            <person name="Gelhaye E."/>
            <person name="Goldberg J."/>
            <person name="Grabherr M.G."/>
            <person name="Kodira C.D."/>
            <person name="Kohler A."/>
            <person name="Kuees U."/>
            <person name="Lindquist E.A."/>
            <person name="Lucas S.M."/>
            <person name="Mago R."/>
            <person name="Mauceli E."/>
            <person name="Morin E."/>
            <person name="Murat C."/>
            <person name="Pangilinan J.L."/>
            <person name="Park R."/>
            <person name="Pearson M."/>
            <person name="Quesneville H."/>
            <person name="Rouhier N."/>
            <person name="Sakthikumar S."/>
            <person name="Salamov A.A."/>
            <person name="Schmutz J."/>
            <person name="Selles B."/>
            <person name="Shapiro H."/>
            <person name="Tanguay P."/>
            <person name="Tuskan G.A."/>
            <person name="Henrissat B."/>
            <person name="Van de Peer Y."/>
            <person name="Rouze P."/>
            <person name="Ellis J.G."/>
            <person name="Dodds P.N."/>
            <person name="Schein J.E."/>
            <person name="Zhong S."/>
            <person name="Hamelin R.C."/>
            <person name="Grigoriev I.V."/>
            <person name="Szabo L.J."/>
            <person name="Martin F."/>
        </authorList>
    </citation>
    <scope>NUCLEOTIDE SEQUENCE [LARGE SCALE GENOMIC DNA]</scope>
    <source>
        <strain evidence="8">98AG31 / pathotype 3-4-7</strain>
    </source>
</reference>
<dbReference type="SMART" id="SM00575">
    <property type="entry name" value="ZnF_PMZ"/>
    <property type="match status" value="3"/>
</dbReference>
<sequence>MDGMFETALMKRLGSSALPSSPLGKSNSYRHMGEISPVTGKGVPVVWFLTSNEQIPTIRDILLWLRQDHKFQPKTFMTDCCPALAGAIKEAYSDSTSPPQLSWCFFHVLRAARKKAIELAGKQIAEDLVLGFIKIAYAVSPQAAFDQFVHEWAESQPQFVHYVRTFWMKHVARWARSYAHPNNQGIHTNNYVEVWHRLLKVIYLPRHTRLRPDNLVHILMKEVEPDFRIASSKVLLGFRGPRTNKAQEISKRTADHYSVDDLSILGVRIFRFPGLFLIDSLSNPSRRTYLVKFKPARHHLKAEVSNCNCEGFSKEKVACKHMYLISKNFDMVIVEDPSSIFTVQWLTGPYGNVHTLQTYASYIKSQYPEQSDRIPQPWPIGLNTGSDNRISSDITSTVSSSNRDLANSVVVDAETVQASNSFVEAQISSSPPGGSPYEWFGSVIEASVMCSIDVDDQAVTSCGCEMFQFTKKPCGHMFTVSKELGLPIVFNRNPTVSVENTAMPIITCKLHCGRKLVTECNCDHFQNLSKPCSHMRKMCRTLGLELYVLTSDSDNGSDASSSIDSEQHIKRSEEDHSLPQSVDPNALEQVSKTISHSDFTTPLVRSTCATLKRITNSLSKNAINRLITSVDPETVEAIEGSVKRLERSFGDALDSGRPSKQHRHAQSDSLLTATVGQRRKARWVQVGSIRTSLSASKYALPWMHTVTCRCTSASCDPRTPRIFCQPLSHVCARSAYTSYN</sequence>
<dbReference type="GeneID" id="18936762"/>
<dbReference type="KEGG" id="mlr:MELLADRAFT_94008"/>
<feature type="compositionally biased region" description="Low complexity" evidence="5">
    <location>
        <begin position="553"/>
        <end position="564"/>
    </location>
</feature>
<dbReference type="InParanoid" id="F4S627"/>
<feature type="compositionally biased region" description="Basic and acidic residues" evidence="5">
    <location>
        <begin position="565"/>
        <end position="577"/>
    </location>
</feature>
<dbReference type="InterPro" id="IPR006564">
    <property type="entry name" value="Znf_PMZ"/>
</dbReference>
<dbReference type="Proteomes" id="UP000001072">
    <property type="component" value="Unassembled WGS sequence"/>
</dbReference>
<evidence type="ECO:0000256" key="3">
    <source>
        <dbReference type="ARBA" id="ARBA00022833"/>
    </source>
</evidence>
<dbReference type="PANTHER" id="PTHR48159:SF1">
    <property type="entry name" value="MEMBRANE-ASSOCIATED GIANT PROTEIN ANTIGEN, PUTATIVE-RELATED"/>
    <property type="match status" value="1"/>
</dbReference>
<dbReference type="HOGENOM" id="CLU_375103_0_0_1"/>
<evidence type="ECO:0000313" key="8">
    <source>
        <dbReference type="Proteomes" id="UP000001072"/>
    </source>
</evidence>
<evidence type="ECO:0000256" key="1">
    <source>
        <dbReference type="ARBA" id="ARBA00022723"/>
    </source>
</evidence>
<feature type="region of interest" description="Disordered" evidence="5">
    <location>
        <begin position="651"/>
        <end position="671"/>
    </location>
</feature>
<evidence type="ECO:0000256" key="5">
    <source>
        <dbReference type="SAM" id="MobiDB-lite"/>
    </source>
</evidence>
<protein>
    <recommendedName>
        <fullName evidence="6">SWIM-type domain-containing protein</fullName>
    </recommendedName>
</protein>
<name>F4S627_MELLP</name>
<feature type="domain" description="SWIM-type" evidence="6">
    <location>
        <begin position="289"/>
        <end position="330"/>
    </location>
</feature>
<proteinExistence type="predicted"/>
<dbReference type="PANTHER" id="PTHR48159">
    <property type="entry name" value="MULE DOMAIN-CONTAINING PROTEIN"/>
    <property type="match status" value="1"/>
</dbReference>
<dbReference type="RefSeq" id="XP_007416850.1">
    <property type="nucleotide sequence ID" value="XM_007416788.1"/>
</dbReference>
<dbReference type="GO" id="GO:0008270">
    <property type="term" value="F:zinc ion binding"/>
    <property type="evidence" value="ECO:0007669"/>
    <property type="project" value="UniProtKB-KW"/>
</dbReference>
<dbReference type="PROSITE" id="PS50966">
    <property type="entry name" value="ZF_SWIM"/>
    <property type="match status" value="3"/>
</dbReference>
<gene>
    <name evidence="7" type="ORF">MELLADRAFT_94008</name>
</gene>
<evidence type="ECO:0000259" key="6">
    <source>
        <dbReference type="PROSITE" id="PS50966"/>
    </source>
</evidence>
<dbReference type="VEuPathDB" id="FungiDB:MELLADRAFT_94008"/>
<evidence type="ECO:0000256" key="4">
    <source>
        <dbReference type="PROSITE-ProRule" id="PRU00325"/>
    </source>
</evidence>
<dbReference type="EMBL" id="GL883153">
    <property type="protein sequence ID" value="EGF99861.1"/>
    <property type="molecule type" value="Genomic_DNA"/>
</dbReference>
<feature type="domain" description="SWIM-type" evidence="6">
    <location>
        <begin position="506"/>
        <end position="543"/>
    </location>
</feature>
<dbReference type="AlphaFoldDB" id="F4S627"/>
<evidence type="ECO:0000256" key="2">
    <source>
        <dbReference type="ARBA" id="ARBA00022771"/>
    </source>
</evidence>
<dbReference type="OrthoDB" id="2495412at2759"/>
<keyword evidence="1" id="KW-0479">Metal-binding</keyword>
<keyword evidence="2 4" id="KW-0863">Zinc-finger</keyword>
<keyword evidence="3" id="KW-0862">Zinc</keyword>
<dbReference type="Pfam" id="PF04434">
    <property type="entry name" value="SWIM"/>
    <property type="match status" value="3"/>
</dbReference>
<organism evidence="8">
    <name type="scientific">Melampsora larici-populina (strain 98AG31 / pathotype 3-4-7)</name>
    <name type="common">Poplar leaf rust fungus</name>
    <dbReference type="NCBI Taxonomy" id="747676"/>
    <lineage>
        <taxon>Eukaryota</taxon>
        <taxon>Fungi</taxon>
        <taxon>Dikarya</taxon>
        <taxon>Basidiomycota</taxon>
        <taxon>Pucciniomycotina</taxon>
        <taxon>Pucciniomycetes</taxon>
        <taxon>Pucciniales</taxon>
        <taxon>Melampsoraceae</taxon>
        <taxon>Melampsora</taxon>
    </lineage>
</organism>
<keyword evidence="8" id="KW-1185">Reference proteome</keyword>
<accession>F4S627</accession>
<feature type="region of interest" description="Disordered" evidence="5">
    <location>
        <begin position="553"/>
        <end position="582"/>
    </location>
</feature>
<evidence type="ECO:0000313" key="7">
    <source>
        <dbReference type="EMBL" id="EGF99861.1"/>
    </source>
</evidence>
<dbReference type="eggNOG" id="ENOG502SEV6">
    <property type="taxonomic scope" value="Eukaryota"/>
</dbReference>